<dbReference type="Gene3D" id="1.10.3720.10">
    <property type="entry name" value="MetI-like"/>
    <property type="match status" value="1"/>
</dbReference>
<evidence type="ECO:0000256" key="4">
    <source>
        <dbReference type="ARBA" id="ARBA00022692"/>
    </source>
</evidence>
<feature type="transmembrane region" description="Helical" evidence="7">
    <location>
        <begin position="263"/>
        <end position="280"/>
    </location>
</feature>
<dbReference type="RefSeq" id="WP_220376416.1">
    <property type="nucleotide sequence ID" value="NZ_QRDY01000013.1"/>
</dbReference>
<comment type="similarity">
    <text evidence="7">Belongs to the binding-protein-dependent transport system permease family.</text>
</comment>
<dbReference type="Proteomes" id="UP000256869">
    <property type="component" value="Unassembled WGS sequence"/>
</dbReference>
<accession>A0A3D9I476</accession>
<protein>
    <submittedName>
        <fullName evidence="9">Putative aldouronate transport system permease protein</fullName>
    </submittedName>
</protein>
<evidence type="ECO:0000256" key="1">
    <source>
        <dbReference type="ARBA" id="ARBA00004651"/>
    </source>
</evidence>
<dbReference type="GO" id="GO:0055085">
    <property type="term" value="P:transmembrane transport"/>
    <property type="evidence" value="ECO:0007669"/>
    <property type="project" value="InterPro"/>
</dbReference>
<dbReference type="PROSITE" id="PS50928">
    <property type="entry name" value="ABC_TM1"/>
    <property type="match status" value="1"/>
</dbReference>
<reference evidence="9 10" key="1">
    <citation type="submission" date="2018-07" db="EMBL/GenBank/DDBJ databases">
        <title>Genomic Encyclopedia of Type Strains, Phase III (KMG-III): the genomes of soil and plant-associated and newly described type strains.</title>
        <authorList>
            <person name="Whitman W."/>
        </authorList>
    </citation>
    <scope>NUCLEOTIDE SEQUENCE [LARGE SCALE GENOMIC DNA]</scope>
    <source>
        <strain evidence="9 10">CECT 8236</strain>
    </source>
</reference>
<keyword evidence="5 7" id="KW-1133">Transmembrane helix</keyword>
<keyword evidence="2 7" id="KW-0813">Transport</keyword>
<dbReference type="InterPro" id="IPR000515">
    <property type="entry name" value="MetI-like"/>
</dbReference>
<feature type="transmembrane region" description="Helical" evidence="7">
    <location>
        <begin position="82"/>
        <end position="101"/>
    </location>
</feature>
<dbReference type="SUPFAM" id="SSF161098">
    <property type="entry name" value="MetI-like"/>
    <property type="match status" value="1"/>
</dbReference>
<proteinExistence type="inferred from homology"/>
<evidence type="ECO:0000256" key="3">
    <source>
        <dbReference type="ARBA" id="ARBA00022475"/>
    </source>
</evidence>
<keyword evidence="4 7" id="KW-0812">Transmembrane</keyword>
<organism evidence="9 10">
    <name type="scientific">Cohnella lupini</name>
    <dbReference type="NCBI Taxonomy" id="1294267"/>
    <lineage>
        <taxon>Bacteria</taxon>
        <taxon>Bacillati</taxon>
        <taxon>Bacillota</taxon>
        <taxon>Bacilli</taxon>
        <taxon>Bacillales</taxon>
        <taxon>Paenibacillaceae</taxon>
        <taxon>Cohnella</taxon>
    </lineage>
</organism>
<evidence type="ECO:0000256" key="2">
    <source>
        <dbReference type="ARBA" id="ARBA00022448"/>
    </source>
</evidence>
<evidence type="ECO:0000256" key="7">
    <source>
        <dbReference type="RuleBase" id="RU363032"/>
    </source>
</evidence>
<sequence length="295" mass="32966">MVQHKGLSRTLTTVLIYAILAIISLACLLPLINVLAVSFSSNGYATAGLVKLWPRGFTLGPYEFVLNKPEFLRSMGVSLQRVLYGVSLNMLLTVLIAYPLAKEASQFRMRTAYAWFFVFTTLFAGGLIPSYILVLKLHLIDNLAALVLPGAVPVFNVILLLNFFRSLPKEMSEAAYIDGAGHWQTLWKVYIPLSAPALATITLFSIVGHWNEWFNGLIYMNTPNHYPLSSYLQTVVVNRDLNSLNLTQELQILQNLSDRTVKAAQIFLGALPVLIVYPFLQRYFMTGIVMGSVKE</sequence>
<keyword evidence="10" id="KW-1185">Reference proteome</keyword>
<evidence type="ECO:0000313" key="10">
    <source>
        <dbReference type="Proteomes" id="UP000256869"/>
    </source>
</evidence>
<dbReference type="PROSITE" id="PS51257">
    <property type="entry name" value="PROKAR_LIPOPROTEIN"/>
    <property type="match status" value="1"/>
</dbReference>
<evidence type="ECO:0000259" key="8">
    <source>
        <dbReference type="PROSITE" id="PS50928"/>
    </source>
</evidence>
<dbReference type="GO" id="GO:0005886">
    <property type="term" value="C:plasma membrane"/>
    <property type="evidence" value="ECO:0007669"/>
    <property type="project" value="UniProtKB-SubCell"/>
</dbReference>
<dbReference type="InterPro" id="IPR035906">
    <property type="entry name" value="MetI-like_sf"/>
</dbReference>
<name>A0A3D9I476_9BACL</name>
<feature type="transmembrane region" description="Helical" evidence="7">
    <location>
        <begin position="12"/>
        <end position="32"/>
    </location>
</feature>
<dbReference type="CDD" id="cd06261">
    <property type="entry name" value="TM_PBP2"/>
    <property type="match status" value="1"/>
</dbReference>
<feature type="transmembrane region" description="Helical" evidence="7">
    <location>
        <begin position="113"/>
        <end position="132"/>
    </location>
</feature>
<keyword evidence="6 7" id="KW-0472">Membrane</keyword>
<feature type="domain" description="ABC transmembrane type-1" evidence="8">
    <location>
        <begin position="75"/>
        <end position="280"/>
    </location>
</feature>
<evidence type="ECO:0000256" key="5">
    <source>
        <dbReference type="ARBA" id="ARBA00022989"/>
    </source>
</evidence>
<dbReference type="AlphaFoldDB" id="A0A3D9I476"/>
<keyword evidence="3" id="KW-1003">Cell membrane</keyword>
<comment type="subcellular location">
    <subcellularLocation>
        <location evidence="1 7">Cell membrane</location>
        <topology evidence="1 7">Multi-pass membrane protein</topology>
    </subcellularLocation>
</comment>
<evidence type="ECO:0000256" key="6">
    <source>
        <dbReference type="ARBA" id="ARBA00023136"/>
    </source>
</evidence>
<feature type="transmembrane region" description="Helical" evidence="7">
    <location>
        <begin position="185"/>
        <end position="207"/>
    </location>
</feature>
<evidence type="ECO:0000313" key="9">
    <source>
        <dbReference type="EMBL" id="RED56592.1"/>
    </source>
</evidence>
<comment type="caution">
    <text evidence="9">The sequence shown here is derived from an EMBL/GenBank/DDBJ whole genome shotgun (WGS) entry which is preliminary data.</text>
</comment>
<gene>
    <name evidence="9" type="ORF">DFP95_11365</name>
</gene>
<dbReference type="PANTHER" id="PTHR43744:SF9">
    <property type="entry name" value="POLYGALACTURONAN_RHAMNOGALACTURONAN TRANSPORT SYSTEM PERMEASE PROTEIN YTCP"/>
    <property type="match status" value="1"/>
</dbReference>
<feature type="transmembrane region" description="Helical" evidence="7">
    <location>
        <begin position="144"/>
        <end position="164"/>
    </location>
</feature>
<dbReference type="PANTHER" id="PTHR43744">
    <property type="entry name" value="ABC TRANSPORTER PERMEASE PROTEIN MG189-RELATED-RELATED"/>
    <property type="match status" value="1"/>
</dbReference>
<dbReference type="Pfam" id="PF00528">
    <property type="entry name" value="BPD_transp_1"/>
    <property type="match status" value="1"/>
</dbReference>
<dbReference type="EMBL" id="QRDY01000013">
    <property type="protein sequence ID" value="RED56592.1"/>
    <property type="molecule type" value="Genomic_DNA"/>
</dbReference>